<name>A0ABR9J041_RHIVS</name>
<dbReference type="EMBL" id="JADBEC010000002">
    <property type="protein sequence ID" value="MBE1508839.1"/>
    <property type="molecule type" value="Genomic_DNA"/>
</dbReference>
<keyword evidence="2" id="KW-1185">Reference proteome</keyword>
<comment type="caution">
    <text evidence="1">The sequence shown here is derived from an EMBL/GenBank/DDBJ whole genome shotgun (WGS) entry which is preliminary data.</text>
</comment>
<protein>
    <submittedName>
        <fullName evidence="1">Uncharacterized protein</fullName>
    </submittedName>
</protein>
<sequence>MNESSADKGSLFGTETDGSPVVDAIVLAERFGLTPDLLMDHLRRGFVRSRVEIGAGDDVGTRRLSVRIGNRVWIAVVSEDGCVLSEEMRFSGMTPEGTRARHRRR</sequence>
<proteinExistence type="predicted"/>
<evidence type="ECO:0000313" key="1">
    <source>
        <dbReference type="EMBL" id="MBE1508839.1"/>
    </source>
</evidence>
<reference evidence="1 2" key="1">
    <citation type="submission" date="2020-10" db="EMBL/GenBank/DDBJ databases">
        <title>Sequencing the genomes of 1000 actinobacteria strains.</title>
        <authorList>
            <person name="Klenk H.-P."/>
        </authorList>
    </citation>
    <scope>NUCLEOTIDE SEQUENCE [LARGE SCALE GENOMIC DNA]</scope>
    <source>
        <strain evidence="1 2">DSM 7307</strain>
    </source>
</reference>
<dbReference type="RefSeq" id="WP_246517508.1">
    <property type="nucleotide sequence ID" value="NZ_BAAAVL010000011.1"/>
</dbReference>
<accession>A0ABR9J041</accession>
<evidence type="ECO:0000313" key="2">
    <source>
        <dbReference type="Proteomes" id="UP000620262"/>
    </source>
</evidence>
<dbReference type="InterPro" id="IPR045389">
    <property type="entry name" value="DUF6522"/>
</dbReference>
<gene>
    <name evidence="1" type="ORF">H4W29_006084</name>
</gene>
<dbReference type="Proteomes" id="UP000620262">
    <property type="component" value="Unassembled WGS sequence"/>
</dbReference>
<organism evidence="1 2">
    <name type="scientific">Rhizobium viscosum</name>
    <name type="common">Arthrobacter viscosus</name>
    <dbReference type="NCBI Taxonomy" id="1673"/>
    <lineage>
        <taxon>Bacteria</taxon>
        <taxon>Pseudomonadati</taxon>
        <taxon>Pseudomonadota</taxon>
        <taxon>Alphaproteobacteria</taxon>
        <taxon>Hyphomicrobiales</taxon>
        <taxon>Rhizobiaceae</taxon>
        <taxon>Rhizobium/Agrobacterium group</taxon>
        <taxon>Rhizobium</taxon>
    </lineage>
</organism>
<dbReference type="Pfam" id="PF20132">
    <property type="entry name" value="DUF6522"/>
    <property type="match status" value="1"/>
</dbReference>